<protein>
    <submittedName>
        <fullName evidence="3">Uncharacterized protein</fullName>
    </submittedName>
</protein>
<dbReference type="Proteomes" id="UP000645555">
    <property type="component" value="Unassembled WGS sequence"/>
</dbReference>
<feature type="region of interest" description="Disordered" evidence="1">
    <location>
        <begin position="29"/>
        <end position="58"/>
    </location>
</feature>
<sequence>MDLNEILLALGSGVALALAGGVAALRGWLDRRRRRPGDPPSGTPPGPPFGDDDWDDDE</sequence>
<reference evidence="3" key="2">
    <citation type="submission" date="2020-09" db="EMBL/GenBank/DDBJ databases">
        <authorList>
            <person name="Sun Q."/>
            <person name="Ohkuma M."/>
        </authorList>
    </citation>
    <scope>NUCLEOTIDE SEQUENCE</scope>
    <source>
        <strain evidence="3">JCM 4956</strain>
    </source>
</reference>
<evidence type="ECO:0000313" key="3">
    <source>
        <dbReference type="EMBL" id="GGX94427.1"/>
    </source>
</evidence>
<keyword evidence="2" id="KW-0472">Membrane</keyword>
<dbReference type="RefSeq" id="WP_190039806.1">
    <property type="nucleotide sequence ID" value="NZ_BMWD01000041.1"/>
</dbReference>
<evidence type="ECO:0000313" key="4">
    <source>
        <dbReference type="Proteomes" id="UP000645555"/>
    </source>
</evidence>
<keyword evidence="2" id="KW-0812">Transmembrane</keyword>
<organism evidence="3 4">
    <name type="scientific">Streptomyces fructofermentans</name>
    <dbReference type="NCBI Taxonomy" id="152141"/>
    <lineage>
        <taxon>Bacteria</taxon>
        <taxon>Bacillati</taxon>
        <taxon>Actinomycetota</taxon>
        <taxon>Actinomycetes</taxon>
        <taxon>Kitasatosporales</taxon>
        <taxon>Streptomycetaceae</taxon>
        <taxon>Streptomyces</taxon>
    </lineage>
</organism>
<feature type="transmembrane region" description="Helical" evidence="2">
    <location>
        <begin position="6"/>
        <end position="25"/>
    </location>
</feature>
<comment type="caution">
    <text evidence="3">The sequence shown here is derived from an EMBL/GenBank/DDBJ whole genome shotgun (WGS) entry which is preliminary data.</text>
</comment>
<keyword evidence="2" id="KW-1133">Transmembrane helix</keyword>
<dbReference type="AlphaFoldDB" id="A0A918U4U7"/>
<evidence type="ECO:0000256" key="1">
    <source>
        <dbReference type="SAM" id="MobiDB-lite"/>
    </source>
</evidence>
<feature type="compositionally biased region" description="Pro residues" evidence="1">
    <location>
        <begin position="38"/>
        <end position="48"/>
    </location>
</feature>
<keyword evidence="4" id="KW-1185">Reference proteome</keyword>
<gene>
    <name evidence="3" type="ORF">GCM10010515_71620</name>
</gene>
<name>A0A918U4U7_9ACTN</name>
<proteinExistence type="predicted"/>
<evidence type="ECO:0000256" key="2">
    <source>
        <dbReference type="SAM" id="Phobius"/>
    </source>
</evidence>
<reference evidence="3" key="1">
    <citation type="journal article" date="2014" name="Int. J. Syst. Evol. Microbiol.">
        <title>Complete genome sequence of Corynebacterium casei LMG S-19264T (=DSM 44701T), isolated from a smear-ripened cheese.</title>
        <authorList>
            <consortium name="US DOE Joint Genome Institute (JGI-PGF)"/>
            <person name="Walter F."/>
            <person name="Albersmeier A."/>
            <person name="Kalinowski J."/>
            <person name="Ruckert C."/>
        </authorList>
    </citation>
    <scope>NUCLEOTIDE SEQUENCE</scope>
    <source>
        <strain evidence="3">JCM 4956</strain>
    </source>
</reference>
<dbReference type="EMBL" id="BMWD01000041">
    <property type="protein sequence ID" value="GGX94427.1"/>
    <property type="molecule type" value="Genomic_DNA"/>
</dbReference>
<accession>A0A918U4U7</accession>